<sequence length="356" mass="38904">MENNYWLTAPEEFKTLFGLVEKYSPSGSEADAVFWLVARMAALGFTKSYVDGGGNAIGVMGDGPRQLVLLGHIDTVPGEIPFSVENNILYGRGSVDAKAPLSCFVDSVAQLGSIPGWQIVVIACVDEECDGMGARFVLPNFSPELVIVGEPSRWDRIALGYKGCAWSSIQISSDVTHGASEEATACEIASEIWGKIRLWCKEYNQSRPKIFDQIMFSLTNWYSGKDGFSQWARLVVSARIPPGFMPEDFYAVLESIAPDAIISHSAFPTPAYRGEKNSPLVRAFLPAIRANGGQPAFVYKTGTADLNLVAPAWNCPGLAYGPGDSTLDHTPNEHLYLPEFIKAKEILIDVLRRLTK</sequence>
<keyword evidence="4" id="KW-0378">Hydrolase</keyword>
<evidence type="ECO:0000256" key="4">
    <source>
        <dbReference type="ARBA" id="ARBA00022801"/>
    </source>
</evidence>
<keyword evidence="3" id="KW-0479">Metal-binding</keyword>
<dbReference type="NCBIfam" id="TIGR01902">
    <property type="entry name" value="dapE-lys-deAc"/>
    <property type="match status" value="1"/>
</dbReference>
<dbReference type="Gene3D" id="3.40.630.10">
    <property type="entry name" value="Zn peptidases"/>
    <property type="match status" value="2"/>
</dbReference>
<reference evidence="8" key="1">
    <citation type="journal article" date="2015" name="Genome Announc.">
        <title>Draft Genome Sequence of Anaerolineae Strain TC1, a Novel Isolate from a Methanogenic Wastewater Treatment System.</title>
        <authorList>
            <person name="Matsuura N."/>
            <person name="Tourlousse D.M."/>
            <person name="Sun L."/>
            <person name="Toyonaga M."/>
            <person name="Kuroda K."/>
            <person name="Ohashi A."/>
            <person name="Cruz R."/>
            <person name="Yamaguchi T."/>
            <person name="Sekiguchi Y."/>
        </authorList>
    </citation>
    <scope>NUCLEOTIDE SEQUENCE [LARGE SCALE GENOMIC DNA]</scope>
    <source>
        <strain evidence="8">TC1</strain>
    </source>
</reference>
<keyword evidence="6" id="KW-0457">Lysine biosynthesis</keyword>
<dbReference type="Pfam" id="PF01546">
    <property type="entry name" value="Peptidase_M20"/>
    <property type="match status" value="1"/>
</dbReference>
<name>A0A0K8PAB4_9CHLR</name>
<dbReference type="OrthoDB" id="9792335at2"/>
<evidence type="ECO:0000256" key="6">
    <source>
        <dbReference type="ARBA" id="ARBA00023154"/>
    </source>
</evidence>
<dbReference type="GO" id="GO:0008270">
    <property type="term" value="F:zinc ion binding"/>
    <property type="evidence" value="ECO:0007669"/>
    <property type="project" value="InterPro"/>
</dbReference>
<evidence type="ECO:0000256" key="1">
    <source>
        <dbReference type="ARBA" id="ARBA00022490"/>
    </source>
</evidence>
<evidence type="ECO:0000313" key="8">
    <source>
        <dbReference type="EMBL" id="GAP39581.1"/>
    </source>
</evidence>
<evidence type="ECO:0000256" key="7">
    <source>
        <dbReference type="ARBA" id="ARBA00023285"/>
    </source>
</evidence>
<proteinExistence type="predicted"/>
<dbReference type="InterPro" id="IPR002933">
    <property type="entry name" value="Peptidase_M20"/>
</dbReference>
<keyword evidence="1" id="KW-0963">Cytoplasm</keyword>
<evidence type="ECO:0000313" key="9">
    <source>
        <dbReference type="Proteomes" id="UP000053370"/>
    </source>
</evidence>
<dbReference type="EMBL" id="DF968180">
    <property type="protein sequence ID" value="GAP39581.1"/>
    <property type="molecule type" value="Genomic_DNA"/>
</dbReference>
<dbReference type="InterPro" id="IPR050072">
    <property type="entry name" value="Peptidase_M20A"/>
</dbReference>
<evidence type="ECO:0000256" key="3">
    <source>
        <dbReference type="ARBA" id="ARBA00022723"/>
    </source>
</evidence>
<dbReference type="AlphaFoldDB" id="A0A0K8PAB4"/>
<dbReference type="RefSeq" id="WP_082174627.1">
    <property type="nucleotide sequence ID" value="NZ_DF968180.1"/>
</dbReference>
<dbReference type="PATRIC" id="fig|1678840.3.peg.635"/>
<keyword evidence="9" id="KW-1185">Reference proteome</keyword>
<dbReference type="GO" id="GO:0050897">
    <property type="term" value="F:cobalt ion binding"/>
    <property type="evidence" value="ECO:0007669"/>
    <property type="project" value="InterPro"/>
</dbReference>
<accession>A0A0K8PAB4</accession>
<dbReference type="GO" id="GO:0009085">
    <property type="term" value="P:lysine biosynthetic process"/>
    <property type="evidence" value="ECO:0007669"/>
    <property type="project" value="UniProtKB-KW"/>
</dbReference>
<keyword evidence="5" id="KW-0862">Zinc</keyword>
<dbReference type="PANTHER" id="PTHR43808:SF28">
    <property type="entry name" value="[LYSW]-LYSINE_[LYSW]-ORNITHINE HYDROLASE"/>
    <property type="match status" value="1"/>
</dbReference>
<protein>
    <submittedName>
        <fullName evidence="8">Acetylornithine deacetylase</fullName>
    </submittedName>
</protein>
<keyword evidence="2" id="KW-0028">Amino-acid biosynthesis</keyword>
<dbReference type="Proteomes" id="UP000053370">
    <property type="component" value="Unassembled WGS sequence"/>
</dbReference>
<dbReference type="STRING" id="1678840.ATC1_12112"/>
<evidence type="ECO:0000256" key="5">
    <source>
        <dbReference type="ARBA" id="ARBA00022833"/>
    </source>
</evidence>
<dbReference type="InterPro" id="IPR010175">
    <property type="entry name" value="LysK"/>
</dbReference>
<evidence type="ECO:0000256" key="2">
    <source>
        <dbReference type="ARBA" id="ARBA00022605"/>
    </source>
</evidence>
<dbReference type="SUPFAM" id="SSF53187">
    <property type="entry name" value="Zn-dependent exopeptidases"/>
    <property type="match status" value="1"/>
</dbReference>
<dbReference type="PANTHER" id="PTHR43808">
    <property type="entry name" value="ACETYLORNITHINE DEACETYLASE"/>
    <property type="match status" value="1"/>
</dbReference>
<dbReference type="GO" id="GO:0016811">
    <property type="term" value="F:hydrolase activity, acting on carbon-nitrogen (but not peptide) bonds, in linear amides"/>
    <property type="evidence" value="ECO:0007669"/>
    <property type="project" value="InterPro"/>
</dbReference>
<gene>
    <name evidence="8" type="ORF">ATC1_12112</name>
</gene>
<keyword evidence="7" id="KW-0170">Cobalt</keyword>
<organism evidence="8">
    <name type="scientific">Flexilinea flocculi</name>
    <dbReference type="NCBI Taxonomy" id="1678840"/>
    <lineage>
        <taxon>Bacteria</taxon>
        <taxon>Bacillati</taxon>
        <taxon>Chloroflexota</taxon>
        <taxon>Anaerolineae</taxon>
        <taxon>Anaerolineales</taxon>
        <taxon>Anaerolineaceae</taxon>
        <taxon>Flexilinea</taxon>
    </lineage>
</organism>